<dbReference type="InterPro" id="IPR025110">
    <property type="entry name" value="AMP-bd_C"/>
</dbReference>
<evidence type="ECO:0000259" key="4">
    <source>
        <dbReference type="Pfam" id="PF16177"/>
    </source>
</evidence>
<reference evidence="5 6" key="1">
    <citation type="journal article" date="2015" name="Genome Biol. Evol.">
        <title>Phylogenomic analyses indicate that early fungi evolved digesting cell walls of algal ancestors of land plants.</title>
        <authorList>
            <person name="Chang Y."/>
            <person name="Wang S."/>
            <person name="Sekimoto S."/>
            <person name="Aerts A.L."/>
            <person name="Choi C."/>
            <person name="Clum A."/>
            <person name="LaButti K.M."/>
            <person name="Lindquist E.A."/>
            <person name="Yee Ngan C."/>
            <person name="Ohm R.A."/>
            <person name="Salamov A.A."/>
            <person name="Grigoriev I.V."/>
            <person name="Spatafora J.W."/>
            <person name="Berbee M.L."/>
        </authorList>
    </citation>
    <scope>NUCLEOTIDE SEQUENCE [LARGE SCALE GENOMIC DNA]</scope>
    <source>
        <strain evidence="5 6">JEL478</strain>
    </source>
</reference>
<evidence type="ECO:0000313" key="6">
    <source>
        <dbReference type="Proteomes" id="UP000070544"/>
    </source>
</evidence>
<dbReference type="InterPro" id="IPR042099">
    <property type="entry name" value="ANL_N_sf"/>
</dbReference>
<evidence type="ECO:0000256" key="1">
    <source>
        <dbReference type="ARBA" id="ARBA00006432"/>
    </source>
</evidence>
<organism evidence="5 6">
    <name type="scientific">Gonapodya prolifera (strain JEL478)</name>
    <name type="common">Monoblepharis prolifera</name>
    <dbReference type="NCBI Taxonomy" id="1344416"/>
    <lineage>
        <taxon>Eukaryota</taxon>
        <taxon>Fungi</taxon>
        <taxon>Fungi incertae sedis</taxon>
        <taxon>Chytridiomycota</taxon>
        <taxon>Chytridiomycota incertae sedis</taxon>
        <taxon>Monoblepharidomycetes</taxon>
        <taxon>Monoblepharidales</taxon>
        <taxon>Gonapodyaceae</taxon>
        <taxon>Gonapodya</taxon>
    </lineage>
</organism>
<dbReference type="InterPro" id="IPR032387">
    <property type="entry name" value="ACAS_N"/>
</dbReference>
<comment type="similarity">
    <text evidence="1">Belongs to the ATP-dependent AMP-binding enzyme family.</text>
</comment>
<dbReference type="AlphaFoldDB" id="A0A139A084"/>
<dbReference type="Proteomes" id="UP000070544">
    <property type="component" value="Unassembled WGS sequence"/>
</dbReference>
<dbReference type="Gene3D" id="3.30.300.30">
    <property type="match status" value="1"/>
</dbReference>
<dbReference type="GO" id="GO:0050218">
    <property type="term" value="F:propionate-CoA ligase activity"/>
    <property type="evidence" value="ECO:0007669"/>
    <property type="project" value="TreeGrafter"/>
</dbReference>
<evidence type="ECO:0000259" key="3">
    <source>
        <dbReference type="Pfam" id="PF13193"/>
    </source>
</evidence>
<dbReference type="Pfam" id="PF13193">
    <property type="entry name" value="AMP-binding_C"/>
    <property type="match status" value="1"/>
</dbReference>
<evidence type="ECO:0000313" key="5">
    <source>
        <dbReference type="EMBL" id="KXS10142.1"/>
    </source>
</evidence>
<dbReference type="PANTHER" id="PTHR43347">
    <property type="entry name" value="ACYL-COA SYNTHETASE"/>
    <property type="match status" value="1"/>
</dbReference>
<dbReference type="InterPro" id="IPR000873">
    <property type="entry name" value="AMP-dep_synth/lig_dom"/>
</dbReference>
<feature type="domain" description="Acetyl-coenzyme A synthetase N-terminal" evidence="4">
    <location>
        <begin position="81"/>
        <end position="137"/>
    </location>
</feature>
<dbReference type="Pfam" id="PF00501">
    <property type="entry name" value="AMP-binding"/>
    <property type="match status" value="1"/>
</dbReference>
<gene>
    <name evidence="5" type="ORF">M427DRAFT_62878</name>
</gene>
<dbReference type="OMA" id="FIMGRTD"/>
<dbReference type="PANTHER" id="PTHR43347:SF3">
    <property type="entry name" value="ACYL-COA SYNTHETASE SHORT-CHAIN FAMILY MEMBER 3, MITOCHONDRIAL"/>
    <property type="match status" value="1"/>
</dbReference>
<protein>
    <submittedName>
        <fullName evidence="5">Propionate--CoA ligase</fullName>
    </submittedName>
</protein>
<dbReference type="Pfam" id="PF16177">
    <property type="entry name" value="ACAS_N"/>
    <property type="match status" value="1"/>
</dbReference>
<dbReference type="Gene3D" id="3.40.50.12780">
    <property type="entry name" value="N-terminal domain of ligase-like"/>
    <property type="match status" value="1"/>
</dbReference>
<sequence>MAATLARIPPVPIATALRAVSTVALPTAARISRAGVSTSVSRKSGTATRSYRVSALTSSARASPVAQQRRLSHRDQRVLQKEVHAFSLEDKDGFWGQAALDVKWHKFPTSIYTPPEKAPDGKYRWFDGGKINTAYNCLQKNIDEGRGNQPAVIWDSAYTNSRRVTTYAKLDDQVNTLAGVLLEHGVTKGDTVIIYMPMITEGMVAMLACAKIGAVHSVVFGGFAPKELAKRIEDCKPKLILTASCGIEPNRVIPYLPLIQESFKHAKHKVSATLVFQRPSVPAVLDASKGEFEWQAEVKRWKAENPTKKVPYAWCNSDDPLYVLYTSGTTGVPKGVVREHGGHAVALKWAVKHFYGVDPGEVVFAASDMGWVVGHTFIVYAPLMHGCTSVCYEGKPITPNPGAFWRLIEEHKVSVLFTAPTALRAIKGADPHDHYLRMYDIESLRTLFVAGERCDTDTANHYAATLGVPVVDNWWQTETGWPIAGICQGLEKSYSDMAGTPAAQVKIGAAGLPMPGYDVKVILPPSEEETEAALAAGKKLEYEYAEAEEMGGIVIQLPLPPGVFRTLYNNEAGYQKSYMKKFPGNYDTTDAGMFDTDGYLHVMGRTDDIINVAGHRLSTGQMEEVVSEHPDVAETAVIGIADKLKGEAPMGFVVLKAGSEATPDQIEKELIRSIRSHIGAFACFNKVYVVDRLPKTRSGKILRKTMRSIVNGSSYVFPATIEDAQTLVDMERLFEYESRTGFSIASPKSKPAPAAAAAAQA</sequence>
<accession>A0A139A084</accession>
<dbReference type="InterPro" id="IPR045851">
    <property type="entry name" value="AMP-bd_C_sf"/>
</dbReference>
<dbReference type="STRING" id="1344416.A0A139A084"/>
<keyword evidence="6" id="KW-1185">Reference proteome</keyword>
<evidence type="ECO:0000259" key="2">
    <source>
        <dbReference type="Pfam" id="PF00501"/>
    </source>
</evidence>
<name>A0A139A084_GONPJ</name>
<feature type="domain" description="AMP-dependent synthetase/ligase" evidence="2">
    <location>
        <begin position="145"/>
        <end position="527"/>
    </location>
</feature>
<keyword evidence="5" id="KW-0436">Ligase</keyword>
<dbReference type="SUPFAM" id="SSF56801">
    <property type="entry name" value="Acetyl-CoA synthetase-like"/>
    <property type="match status" value="1"/>
</dbReference>
<dbReference type="PROSITE" id="PS00455">
    <property type="entry name" value="AMP_BINDING"/>
    <property type="match status" value="1"/>
</dbReference>
<dbReference type="EMBL" id="KQ965836">
    <property type="protein sequence ID" value="KXS10142.1"/>
    <property type="molecule type" value="Genomic_DNA"/>
</dbReference>
<proteinExistence type="inferred from homology"/>
<dbReference type="OrthoDB" id="1706066at2759"/>
<feature type="domain" description="AMP-binding enzyme C-terminal" evidence="3">
    <location>
        <begin position="622"/>
        <end position="700"/>
    </location>
</feature>
<dbReference type="InterPro" id="IPR020845">
    <property type="entry name" value="AMP-binding_CS"/>
</dbReference>